<dbReference type="EMBL" id="JAWDGP010006429">
    <property type="protein sequence ID" value="KAK3741368.1"/>
    <property type="molecule type" value="Genomic_DNA"/>
</dbReference>
<evidence type="ECO:0000313" key="2">
    <source>
        <dbReference type="Proteomes" id="UP001283361"/>
    </source>
</evidence>
<name>A0AAE0YCX2_9GAST</name>
<gene>
    <name evidence="1" type="ORF">RRG08_034413</name>
</gene>
<dbReference type="AlphaFoldDB" id="A0AAE0YCX2"/>
<comment type="caution">
    <text evidence="1">The sequence shown here is derived from an EMBL/GenBank/DDBJ whole genome shotgun (WGS) entry which is preliminary data.</text>
</comment>
<keyword evidence="2" id="KW-1185">Reference proteome</keyword>
<protein>
    <submittedName>
        <fullName evidence="1">Uncharacterized protein</fullName>
    </submittedName>
</protein>
<accession>A0AAE0YCX2</accession>
<sequence length="79" mass="9556">MSSHGKRITPHKHNIVDLDLVNLFSLNQYASAFRGNKVCRGHRLRLRFSHKIFFRFSQKPSKCSLSSFYRYWFRWHLQA</sequence>
<evidence type="ECO:0000313" key="1">
    <source>
        <dbReference type="EMBL" id="KAK3741368.1"/>
    </source>
</evidence>
<reference evidence="1" key="1">
    <citation type="journal article" date="2023" name="G3 (Bethesda)">
        <title>A reference genome for the long-term kleptoplast-retaining sea slug Elysia crispata morphotype clarki.</title>
        <authorList>
            <person name="Eastman K.E."/>
            <person name="Pendleton A.L."/>
            <person name="Shaikh M.A."/>
            <person name="Suttiyut T."/>
            <person name="Ogas R."/>
            <person name="Tomko P."/>
            <person name="Gavelis G."/>
            <person name="Widhalm J.R."/>
            <person name="Wisecaver J.H."/>
        </authorList>
    </citation>
    <scope>NUCLEOTIDE SEQUENCE</scope>
    <source>
        <strain evidence="1">ECLA1</strain>
    </source>
</reference>
<organism evidence="1 2">
    <name type="scientific">Elysia crispata</name>
    <name type="common">lettuce slug</name>
    <dbReference type="NCBI Taxonomy" id="231223"/>
    <lineage>
        <taxon>Eukaryota</taxon>
        <taxon>Metazoa</taxon>
        <taxon>Spiralia</taxon>
        <taxon>Lophotrochozoa</taxon>
        <taxon>Mollusca</taxon>
        <taxon>Gastropoda</taxon>
        <taxon>Heterobranchia</taxon>
        <taxon>Euthyneura</taxon>
        <taxon>Panpulmonata</taxon>
        <taxon>Sacoglossa</taxon>
        <taxon>Placobranchoidea</taxon>
        <taxon>Plakobranchidae</taxon>
        <taxon>Elysia</taxon>
    </lineage>
</organism>
<proteinExistence type="predicted"/>
<dbReference type="Proteomes" id="UP001283361">
    <property type="component" value="Unassembled WGS sequence"/>
</dbReference>